<feature type="transmembrane region" description="Helical" evidence="6">
    <location>
        <begin position="271"/>
        <end position="291"/>
    </location>
</feature>
<evidence type="ECO:0000256" key="4">
    <source>
        <dbReference type="ARBA" id="ARBA00022989"/>
    </source>
</evidence>
<evidence type="ECO:0000256" key="1">
    <source>
        <dbReference type="ARBA" id="ARBA00004651"/>
    </source>
</evidence>
<feature type="transmembrane region" description="Helical" evidence="6">
    <location>
        <begin position="615"/>
        <end position="636"/>
    </location>
</feature>
<sequence>MYAKLIWRNARRSVGDYLIYLVTVTICVTLFYSFLSVSSRYYQPEIGSEYDFTMLSDGMKLAICAITLFLLFLIRFVNNYMLRRRQKEFAVQAILGMERRTIAGLFFAETLLMGFLATGIGIFLGVFCSQLITAMLMTSYGQEYEITWTLFPDTVLLTICFFTLSFLVVGIFNVRAIGKARIIDMLQADRENGPKLAKSRWMPAVTILYEAFLFWMAAAGIQKLYFYYDSRYTLPVQIVLWGNALLPVMILAGSGVWWLRRKRAGFQKLISGLLLCSVLLAALAAGVPVLVHEFMIPLGAGTVNQYLLFILADLLYGICSIIYLAGSFLTAWKESSAEHRYRNENLFFYGQMISKLNTTSKTMTLVSITLMLSICLLLASPVLVGWASGYLDSRSMYDIQIYTRYNDVYEEENLPDGDYEMVTEFLTENRIEIAHDRVFSLYLPRRTEFHERMKYDFPAAAISLSDYNAIRTMLGFAPVSLKENEFTTQWAAIASEEEQNAFLEDHAVIETDAGKLALAQQASHEEAMGLTLYNTYTNVLLVFPDQVCQELLSVMRNRYILTREPVSYEDARQLEKEFTAVYPEESDAGVSYGIRLRTLQVNGTRAGNFVLQASMIYGGIVLMVVCMTILSLQQLLDAAHYRYRFSVLRKLGVEENRMGRLLLKQLGIWFGLPVAVAILVSSVVLVFFMEMVSGEISAYIGFDRLLSQIIAVGSVLLVLLVCYFTSTWLLFRRLIAPEN</sequence>
<dbReference type="InterPro" id="IPR003838">
    <property type="entry name" value="ABC3_permease_C"/>
</dbReference>
<feature type="transmembrane region" description="Helical" evidence="6">
    <location>
        <begin position="102"/>
        <end position="135"/>
    </location>
</feature>
<keyword evidence="5 6" id="KW-0472">Membrane</keyword>
<feature type="transmembrane region" description="Helical" evidence="6">
    <location>
        <begin position="666"/>
        <end position="689"/>
    </location>
</feature>
<feature type="transmembrane region" description="Helical" evidence="6">
    <location>
        <begin position="155"/>
        <end position="178"/>
    </location>
</feature>
<dbReference type="AlphaFoldDB" id="A0A9D2B442"/>
<dbReference type="PANTHER" id="PTHR46795">
    <property type="entry name" value="ABC TRANSPORTER PERMEASE-RELATED-RELATED"/>
    <property type="match status" value="1"/>
</dbReference>
<comment type="subcellular location">
    <subcellularLocation>
        <location evidence="1">Cell membrane</location>
        <topology evidence="1">Multi-pass membrane protein</topology>
    </subcellularLocation>
</comment>
<organism evidence="8 9">
    <name type="scientific">Candidatus Blautia gallistercoris</name>
    <dbReference type="NCBI Taxonomy" id="2838490"/>
    <lineage>
        <taxon>Bacteria</taxon>
        <taxon>Bacillati</taxon>
        <taxon>Bacillota</taxon>
        <taxon>Clostridia</taxon>
        <taxon>Lachnospirales</taxon>
        <taxon>Lachnospiraceae</taxon>
        <taxon>Blautia</taxon>
    </lineage>
</organism>
<dbReference type="InterPro" id="IPR052536">
    <property type="entry name" value="ABC-4_Integral_Memb_Prot"/>
</dbReference>
<feature type="transmembrane region" description="Helical" evidence="6">
    <location>
        <begin position="306"/>
        <end position="332"/>
    </location>
</feature>
<comment type="caution">
    <text evidence="8">The sequence shown here is derived from an EMBL/GenBank/DDBJ whole genome shotgun (WGS) entry which is preliminary data.</text>
</comment>
<name>A0A9D2B442_9FIRM</name>
<dbReference type="PANTHER" id="PTHR46795:SF3">
    <property type="entry name" value="ABC TRANSPORTER PERMEASE"/>
    <property type="match status" value="1"/>
</dbReference>
<accession>A0A9D2B442</accession>
<dbReference type="Pfam" id="PF02687">
    <property type="entry name" value="FtsX"/>
    <property type="match status" value="1"/>
</dbReference>
<gene>
    <name evidence="8" type="ORF">IAA45_08425</name>
</gene>
<evidence type="ECO:0000256" key="2">
    <source>
        <dbReference type="ARBA" id="ARBA00022475"/>
    </source>
</evidence>
<feature type="transmembrane region" description="Helical" evidence="6">
    <location>
        <begin position="17"/>
        <end position="38"/>
    </location>
</feature>
<keyword evidence="4 6" id="KW-1133">Transmembrane helix</keyword>
<evidence type="ECO:0000313" key="8">
    <source>
        <dbReference type="EMBL" id="HIX59724.1"/>
    </source>
</evidence>
<dbReference type="EMBL" id="DXEX01000181">
    <property type="protein sequence ID" value="HIX59724.1"/>
    <property type="molecule type" value="Genomic_DNA"/>
</dbReference>
<protein>
    <submittedName>
        <fullName evidence="8">ABC transporter permease</fullName>
    </submittedName>
</protein>
<proteinExistence type="predicted"/>
<evidence type="ECO:0000313" key="9">
    <source>
        <dbReference type="Proteomes" id="UP000886817"/>
    </source>
</evidence>
<keyword evidence="3 6" id="KW-0812">Transmembrane</keyword>
<evidence type="ECO:0000259" key="7">
    <source>
        <dbReference type="Pfam" id="PF02687"/>
    </source>
</evidence>
<feature type="transmembrane region" description="Helical" evidence="6">
    <location>
        <begin position="58"/>
        <end position="77"/>
    </location>
</feature>
<feature type="transmembrane region" description="Helical" evidence="6">
    <location>
        <begin position="199"/>
        <end position="218"/>
    </location>
</feature>
<reference evidence="8" key="1">
    <citation type="journal article" date="2021" name="PeerJ">
        <title>Extensive microbial diversity within the chicken gut microbiome revealed by metagenomics and culture.</title>
        <authorList>
            <person name="Gilroy R."/>
            <person name="Ravi A."/>
            <person name="Getino M."/>
            <person name="Pursley I."/>
            <person name="Horton D.L."/>
            <person name="Alikhan N.F."/>
            <person name="Baker D."/>
            <person name="Gharbi K."/>
            <person name="Hall N."/>
            <person name="Watson M."/>
            <person name="Adriaenssens E.M."/>
            <person name="Foster-Nyarko E."/>
            <person name="Jarju S."/>
            <person name="Secka A."/>
            <person name="Antonio M."/>
            <person name="Oren A."/>
            <person name="Chaudhuri R.R."/>
            <person name="La Ragione R."/>
            <person name="Hildebrand F."/>
            <person name="Pallen M.J."/>
        </authorList>
    </citation>
    <scope>NUCLEOTIDE SEQUENCE</scope>
    <source>
        <strain evidence="8">ChiSjej1B19-8411</strain>
    </source>
</reference>
<dbReference type="GO" id="GO:0005886">
    <property type="term" value="C:plasma membrane"/>
    <property type="evidence" value="ECO:0007669"/>
    <property type="project" value="UniProtKB-SubCell"/>
</dbReference>
<keyword evidence="2" id="KW-1003">Cell membrane</keyword>
<evidence type="ECO:0000256" key="3">
    <source>
        <dbReference type="ARBA" id="ARBA00022692"/>
    </source>
</evidence>
<feature type="transmembrane region" description="Helical" evidence="6">
    <location>
        <begin position="238"/>
        <end position="259"/>
    </location>
</feature>
<feature type="transmembrane region" description="Helical" evidence="6">
    <location>
        <begin position="709"/>
        <end position="731"/>
    </location>
</feature>
<feature type="transmembrane region" description="Helical" evidence="6">
    <location>
        <begin position="365"/>
        <end position="387"/>
    </location>
</feature>
<evidence type="ECO:0000256" key="6">
    <source>
        <dbReference type="SAM" id="Phobius"/>
    </source>
</evidence>
<reference evidence="8" key="2">
    <citation type="submission" date="2021-04" db="EMBL/GenBank/DDBJ databases">
        <authorList>
            <person name="Gilroy R."/>
        </authorList>
    </citation>
    <scope>NUCLEOTIDE SEQUENCE</scope>
    <source>
        <strain evidence="8">ChiSjej1B19-8411</strain>
    </source>
</reference>
<dbReference type="Proteomes" id="UP000886817">
    <property type="component" value="Unassembled WGS sequence"/>
</dbReference>
<evidence type="ECO:0000256" key="5">
    <source>
        <dbReference type="ARBA" id="ARBA00023136"/>
    </source>
</evidence>
<feature type="domain" description="ABC3 transporter permease C-terminal" evidence="7">
    <location>
        <begin position="62"/>
        <end position="179"/>
    </location>
</feature>